<keyword evidence="8" id="KW-0032">Aminotransferase</keyword>
<dbReference type="InterPro" id="IPR015424">
    <property type="entry name" value="PyrdxlP-dep_Trfase"/>
</dbReference>
<dbReference type="Gene3D" id="3.90.100.10">
    <property type="entry name" value="Orn/Lys/Arg decarboxylase, C-terminal domain"/>
    <property type="match status" value="1"/>
</dbReference>
<keyword evidence="3" id="KW-0210">Decarboxylase</keyword>
<evidence type="ECO:0000256" key="5">
    <source>
        <dbReference type="ARBA" id="ARBA00023239"/>
    </source>
</evidence>
<proteinExistence type="inferred from homology"/>
<sequence length="477" mass="53302">MDQSKTPLYDQLILHNENHPISLHVPGHKYGAVFSESKKSYFRELLKLDATELAGLDDLHSPEGVILEAENLLSHLYRVEKSYFLVNGSTVGNLAMIMAALKENDTVLVQRNCHKSILNGIELSGARAVFLGPDFHQGWGVSGGVSVEIMKKGLESYPDTKAVILTYPNYYGMVNELGEIIRLAHKRDIPVLVDEAHGAHFISGGSFPKSAVQLGADIVVQSAHKTLPAMTMGSFLHVNSKRIAIDLLEKYLHILQSSSPSYPIMASLDLARSYLGTYSTEDHCYLIEQVRTFKESLKQLDGIKVLEYDGEGDLLKVTLQTASQFNGFELQTSFEQEGIYTELADPYNVLLVLPLLKDGNYFPFQPIVDGIKRSLKDVRDTNREENVVDYTPVISTPVISNKEMEHFEVRRVSIDDAVGEICAEKIIPYPPGIPLIFPGEIITKRMVDQIETLVGLGARFQGTKHIYDRYITIFTKK</sequence>
<evidence type="ECO:0000256" key="1">
    <source>
        <dbReference type="ARBA" id="ARBA00001933"/>
    </source>
</evidence>
<protein>
    <submittedName>
        <fullName evidence="8">Aminotransferase class I/II-fold pyridoxal phosphate-dependent enzyme</fullName>
    </submittedName>
</protein>
<dbReference type="InterPro" id="IPR000310">
    <property type="entry name" value="Orn/Lys/Arg_deCO2ase_major_dom"/>
</dbReference>
<comment type="similarity">
    <text evidence="2">Belongs to the Orn/Lys/Arg decarboxylase class-I family.</text>
</comment>
<keyword evidence="9" id="KW-1185">Reference proteome</keyword>
<dbReference type="InterPro" id="IPR015421">
    <property type="entry name" value="PyrdxlP-dep_Trfase_major"/>
</dbReference>
<dbReference type="InterPro" id="IPR036633">
    <property type="entry name" value="Prn/Lys/Arg_de-COase_C_sf"/>
</dbReference>
<keyword evidence="5" id="KW-0456">Lyase</keyword>
<dbReference type="Pfam" id="PF01276">
    <property type="entry name" value="OKR_DC_1"/>
    <property type="match status" value="1"/>
</dbReference>
<keyword evidence="4" id="KW-0663">Pyridoxal phosphate</keyword>
<evidence type="ECO:0000256" key="4">
    <source>
        <dbReference type="ARBA" id="ARBA00022898"/>
    </source>
</evidence>
<evidence type="ECO:0000313" key="8">
    <source>
        <dbReference type="EMBL" id="WVX81520.1"/>
    </source>
</evidence>
<dbReference type="PANTHER" id="PTHR43277:SF3">
    <property type="entry name" value="DECARBOXYLASE, PUTATIVE-RELATED"/>
    <property type="match status" value="1"/>
</dbReference>
<evidence type="ECO:0000256" key="2">
    <source>
        <dbReference type="ARBA" id="ARBA00010671"/>
    </source>
</evidence>
<dbReference type="SUPFAM" id="SSF53383">
    <property type="entry name" value="PLP-dependent transferases"/>
    <property type="match status" value="1"/>
</dbReference>
<name>A0ABZ2CG58_9BACI</name>
<comment type="cofactor">
    <cofactor evidence="1">
        <name>pyridoxal 5'-phosphate</name>
        <dbReference type="ChEBI" id="CHEBI:597326"/>
    </cofactor>
</comment>
<dbReference type="InterPro" id="IPR008286">
    <property type="entry name" value="Prn/Lys/Arg_de-COase_C"/>
</dbReference>
<feature type="domain" description="Orn/Lys/Arg decarboxylases family 1 pyridoxal-P attachment site" evidence="6">
    <location>
        <begin position="6"/>
        <end position="307"/>
    </location>
</feature>
<gene>
    <name evidence="8" type="ORF">R4Z09_00165</name>
</gene>
<dbReference type="PANTHER" id="PTHR43277">
    <property type="entry name" value="ARGININE DECARBOXYLASE"/>
    <property type="match status" value="1"/>
</dbReference>
<dbReference type="RefSeq" id="WP_338450447.1">
    <property type="nucleotide sequence ID" value="NZ_CP137640.1"/>
</dbReference>
<dbReference type="EMBL" id="CP137640">
    <property type="protein sequence ID" value="WVX81520.1"/>
    <property type="molecule type" value="Genomic_DNA"/>
</dbReference>
<reference evidence="8 9" key="1">
    <citation type="submission" date="2023-10" db="EMBL/GenBank/DDBJ databases">
        <title>Niallia locisalis sp.nov. isolated from a salt pond sample.</title>
        <authorList>
            <person name="Li X.-J."/>
            <person name="Dong L."/>
        </authorList>
    </citation>
    <scope>NUCLEOTIDE SEQUENCE [LARGE SCALE GENOMIC DNA]</scope>
    <source>
        <strain evidence="8 9">DSM 29761</strain>
    </source>
</reference>
<dbReference type="SUPFAM" id="SSF55904">
    <property type="entry name" value="Ornithine decarboxylase C-terminal domain"/>
    <property type="match status" value="1"/>
</dbReference>
<dbReference type="Proteomes" id="UP001357223">
    <property type="component" value="Chromosome"/>
</dbReference>
<accession>A0ABZ2CG58</accession>
<dbReference type="CDD" id="cd00615">
    <property type="entry name" value="Orn_deC_like"/>
    <property type="match status" value="1"/>
</dbReference>
<dbReference type="GO" id="GO:0008483">
    <property type="term" value="F:transaminase activity"/>
    <property type="evidence" value="ECO:0007669"/>
    <property type="project" value="UniProtKB-KW"/>
</dbReference>
<organism evidence="8 9">
    <name type="scientific">Niallia oryzisoli</name>
    <dbReference type="NCBI Taxonomy" id="1737571"/>
    <lineage>
        <taxon>Bacteria</taxon>
        <taxon>Bacillati</taxon>
        <taxon>Bacillota</taxon>
        <taxon>Bacilli</taxon>
        <taxon>Bacillales</taxon>
        <taxon>Bacillaceae</taxon>
        <taxon>Niallia</taxon>
    </lineage>
</organism>
<evidence type="ECO:0000313" key="9">
    <source>
        <dbReference type="Proteomes" id="UP001357223"/>
    </source>
</evidence>
<dbReference type="InterPro" id="IPR052357">
    <property type="entry name" value="Orn_Lys_Arg_decarboxylase-I"/>
</dbReference>
<dbReference type="Pfam" id="PF03711">
    <property type="entry name" value="OKR_DC_1_C"/>
    <property type="match status" value="1"/>
</dbReference>
<dbReference type="Gene3D" id="3.40.640.10">
    <property type="entry name" value="Type I PLP-dependent aspartate aminotransferase-like (Major domain)"/>
    <property type="match status" value="1"/>
</dbReference>
<evidence type="ECO:0000259" key="7">
    <source>
        <dbReference type="Pfam" id="PF03711"/>
    </source>
</evidence>
<feature type="domain" description="Orn/Lys/Arg decarboxylase C-terminal" evidence="7">
    <location>
        <begin position="394"/>
        <end position="462"/>
    </location>
</feature>
<evidence type="ECO:0000256" key="3">
    <source>
        <dbReference type="ARBA" id="ARBA00022793"/>
    </source>
</evidence>
<keyword evidence="8" id="KW-0808">Transferase</keyword>
<evidence type="ECO:0000259" key="6">
    <source>
        <dbReference type="Pfam" id="PF01276"/>
    </source>
</evidence>